<dbReference type="Proteomes" id="UP000094960">
    <property type="component" value="Chromosome"/>
</dbReference>
<accession>A0A1D7Y2Q6</accession>
<dbReference type="EMBL" id="CP017248">
    <property type="protein sequence ID" value="AOR29846.1"/>
    <property type="molecule type" value="Genomic_DNA"/>
</dbReference>
<evidence type="ECO:0000313" key="2">
    <source>
        <dbReference type="Proteomes" id="UP000094960"/>
    </source>
</evidence>
<dbReference type="KEGG" id="spun:BFF78_00995"/>
<keyword evidence="2" id="KW-1185">Reference proteome</keyword>
<evidence type="ECO:0000313" key="1">
    <source>
        <dbReference type="EMBL" id="AOR29846.1"/>
    </source>
</evidence>
<protein>
    <submittedName>
        <fullName evidence="1">Uncharacterized protein</fullName>
    </submittedName>
</protein>
<dbReference type="RefSeq" id="WP_069776504.1">
    <property type="nucleotide sequence ID" value="NZ_CP017248.1"/>
</dbReference>
<sequence length="158" mass="18067">MADMFELMLTLDLRDEFSEEELAELRWHLGAGPEPETLRIVTEFPLVVEDENGQPVIENHPEPLLGDHGEAFKVEGALVSVLLRRQETRCGAWALTSRQEIHPDGFERVGELLGWLATKADDRHRRFDGSVDLGWIRSYAERRPEPLLVRDGEVVWPS</sequence>
<reference evidence="2" key="1">
    <citation type="submission" date="2016-09" db="EMBL/GenBank/DDBJ databases">
        <title>Streptomyces puniciscabiei strain:TW1S1 Genome sequencing and assembly.</title>
        <authorList>
            <person name="Kim M.-K."/>
            <person name="Kim S.B."/>
        </authorList>
    </citation>
    <scope>NUCLEOTIDE SEQUENCE [LARGE SCALE GENOMIC DNA]</scope>
    <source>
        <strain evidence="2">TW1S1</strain>
    </source>
</reference>
<gene>
    <name evidence="1" type="ORF">BFF78_00995</name>
</gene>
<name>A0A1D7Y2Q6_9ACTN</name>
<dbReference type="AlphaFoldDB" id="A0A1D7Y2Q6"/>
<organism evidence="1 2">
    <name type="scientific">Streptomyces fodineus</name>
    <dbReference type="NCBI Taxonomy" id="1904616"/>
    <lineage>
        <taxon>Bacteria</taxon>
        <taxon>Bacillati</taxon>
        <taxon>Actinomycetota</taxon>
        <taxon>Actinomycetes</taxon>
        <taxon>Kitasatosporales</taxon>
        <taxon>Streptomycetaceae</taxon>
        <taxon>Streptomyces</taxon>
    </lineage>
</organism>
<proteinExistence type="predicted"/>